<keyword evidence="2" id="KW-0677">Repeat</keyword>
<dbReference type="OrthoDB" id="10250130at2759"/>
<keyword evidence="6" id="KW-1185">Reference proteome</keyword>
<feature type="domain" description="BTB" evidence="4">
    <location>
        <begin position="467"/>
        <end position="542"/>
    </location>
</feature>
<feature type="region of interest" description="Disordered" evidence="3">
    <location>
        <begin position="598"/>
        <end position="622"/>
    </location>
</feature>
<dbReference type="KEGG" id="acan:ACA1_332510"/>
<accession>L8GKZ8</accession>
<gene>
    <name evidence="5" type="ORF">ACA1_332510</name>
</gene>
<dbReference type="InterPro" id="IPR000210">
    <property type="entry name" value="BTB/POZ_dom"/>
</dbReference>
<dbReference type="Pfam" id="PF24681">
    <property type="entry name" value="Kelch_KLHDC2_KLHL20_DRC7"/>
    <property type="match status" value="1"/>
</dbReference>
<feature type="compositionally biased region" description="Basic and acidic residues" evidence="3">
    <location>
        <begin position="600"/>
        <end position="614"/>
    </location>
</feature>
<feature type="region of interest" description="Disordered" evidence="3">
    <location>
        <begin position="560"/>
        <end position="579"/>
    </location>
</feature>
<dbReference type="GeneID" id="14914255"/>
<evidence type="ECO:0000313" key="6">
    <source>
        <dbReference type="Proteomes" id="UP000011083"/>
    </source>
</evidence>
<sequence length="768" mass="83592">MEGTGGLSLVLTGPGRMLLLAGTRRKTNICVSVFDRAAHPTWWSGGVASVGSYVFAFGGIDPHTSLPTNSTHVLDTGSGEVSRLDCSGSAPAPRWGHTLSPVGNRLYMFGGALSPTICTNDLFLFETGTTLWRELRVKGDCPARRTGHAAAVVGTKVYIFGGKDQQGRLLNDLYILHTSGPARWEQVTGRGVAPAGRMDHALSAVGTRLFVHGGVVINDPATRASDLHVFDIVTQTWREVDVQKELGIALGPLGRYAAAVWKSAIVAKSEQGTSIIDTRKILFSDPPADRLRDDLAGLLEGGQASDITFLVQGQLIPAHRCVLSVRMTEAGLAALLGRTPSAAEETPELESDPSAVIEVADCTVDAFKAVLGLLYSDRARVLSPDSDAFMRLAERYQLSERVAPIAFYPLIVDQQQPLLPADQQQQQLVNADADSLAVDLRKLFNLSLTTDQTSSQTERERQLLGLRDIAFVVGQRRVTTYKCVLVARSEYFRALLSANFGGEARSEIVISSDGDGDGVVVDYESLVGVLEFVFTGTIDRFQAEARAHEAEQRRRLCRLRRGQRARASSSSSSSSSASPLASSITTWWRRLWSTTSENATKAEEKEQTEEKEGLGGDSDSSSDSFVGRVVALLAASTQFALFDLGSLCERTLIAELARRMPPVRQQPQKERRRPDNEEKAKATEKEIEDEREADDDNDEEGEEEDAADLALPLLIVADRFACAQLRSACLNVAALQADAVRRKVKEHRSEMDAALLQELFSWLTSTGE</sequence>
<dbReference type="AlphaFoldDB" id="L8GKZ8"/>
<dbReference type="Gene3D" id="2.120.10.80">
    <property type="entry name" value="Kelch-type beta propeller"/>
    <property type="match status" value="1"/>
</dbReference>
<dbReference type="VEuPathDB" id="AmoebaDB:ACA1_332510"/>
<keyword evidence="1" id="KW-0880">Kelch repeat</keyword>
<dbReference type="SUPFAM" id="SSF54695">
    <property type="entry name" value="POZ domain"/>
    <property type="match status" value="2"/>
</dbReference>
<feature type="region of interest" description="Disordered" evidence="3">
    <location>
        <begin position="659"/>
        <end position="705"/>
    </location>
</feature>
<dbReference type="EMBL" id="KB008086">
    <property type="protein sequence ID" value="ELR13687.1"/>
    <property type="molecule type" value="Genomic_DNA"/>
</dbReference>
<dbReference type="Pfam" id="PF00651">
    <property type="entry name" value="BTB"/>
    <property type="match status" value="2"/>
</dbReference>
<dbReference type="PANTHER" id="PTHR46093">
    <property type="entry name" value="ACYL-COA-BINDING DOMAIN-CONTAINING PROTEIN 5"/>
    <property type="match status" value="1"/>
</dbReference>
<feature type="compositionally biased region" description="Basic and acidic residues" evidence="3">
    <location>
        <begin position="667"/>
        <end position="685"/>
    </location>
</feature>
<dbReference type="PANTHER" id="PTHR46093:SF18">
    <property type="entry name" value="FIBRONECTIN TYPE-III DOMAIN-CONTAINING PROTEIN"/>
    <property type="match status" value="1"/>
</dbReference>
<dbReference type="Proteomes" id="UP000011083">
    <property type="component" value="Unassembled WGS sequence"/>
</dbReference>
<feature type="domain" description="BTB" evidence="4">
    <location>
        <begin position="305"/>
        <end position="383"/>
    </location>
</feature>
<organism evidence="5 6">
    <name type="scientific">Acanthamoeba castellanii (strain ATCC 30010 / Neff)</name>
    <dbReference type="NCBI Taxonomy" id="1257118"/>
    <lineage>
        <taxon>Eukaryota</taxon>
        <taxon>Amoebozoa</taxon>
        <taxon>Discosea</taxon>
        <taxon>Longamoebia</taxon>
        <taxon>Centramoebida</taxon>
        <taxon>Acanthamoebidae</taxon>
        <taxon>Acanthamoeba</taxon>
    </lineage>
</organism>
<feature type="compositionally biased region" description="Low complexity" evidence="3">
    <location>
        <begin position="565"/>
        <end position="579"/>
    </location>
</feature>
<evidence type="ECO:0000256" key="2">
    <source>
        <dbReference type="ARBA" id="ARBA00022737"/>
    </source>
</evidence>
<dbReference type="SUPFAM" id="SSF117281">
    <property type="entry name" value="Kelch motif"/>
    <property type="match status" value="1"/>
</dbReference>
<dbReference type="PROSITE" id="PS50097">
    <property type="entry name" value="BTB"/>
    <property type="match status" value="2"/>
</dbReference>
<evidence type="ECO:0000313" key="5">
    <source>
        <dbReference type="EMBL" id="ELR13687.1"/>
    </source>
</evidence>
<dbReference type="RefSeq" id="XP_004335700.1">
    <property type="nucleotide sequence ID" value="XM_004335652.1"/>
</dbReference>
<proteinExistence type="predicted"/>
<dbReference type="InterPro" id="IPR015915">
    <property type="entry name" value="Kelch-typ_b-propeller"/>
</dbReference>
<reference evidence="5 6" key="1">
    <citation type="journal article" date="2013" name="Genome Biol.">
        <title>Genome of Acanthamoeba castellanii highlights extensive lateral gene transfer and early evolution of tyrosine kinase signaling.</title>
        <authorList>
            <person name="Clarke M."/>
            <person name="Lohan A.J."/>
            <person name="Liu B."/>
            <person name="Lagkouvardos I."/>
            <person name="Roy S."/>
            <person name="Zafar N."/>
            <person name="Bertelli C."/>
            <person name="Schilde C."/>
            <person name="Kianianmomeni A."/>
            <person name="Burglin T.R."/>
            <person name="Frech C."/>
            <person name="Turcotte B."/>
            <person name="Kopec K.O."/>
            <person name="Synnott J.M."/>
            <person name="Choo C."/>
            <person name="Paponov I."/>
            <person name="Finkler A."/>
            <person name="Soon Heng Tan C."/>
            <person name="Hutchins A.P."/>
            <person name="Weinmeier T."/>
            <person name="Rattei T."/>
            <person name="Chu J.S."/>
            <person name="Gimenez G."/>
            <person name="Irimia M."/>
            <person name="Rigden D.J."/>
            <person name="Fitzpatrick D.A."/>
            <person name="Lorenzo-Morales J."/>
            <person name="Bateman A."/>
            <person name="Chiu C.H."/>
            <person name="Tang P."/>
            <person name="Hegemann P."/>
            <person name="Fromm H."/>
            <person name="Raoult D."/>
            <person name="Greub G."/>
            <person name="Miranda-Saavedra D."/>
            <person name="Chen N."/>
            <person name="Nash P."/>
            <person name="Ginger M.L."/>
            <person name="Horn M."/>
            <person name="Schaap P."/>
            <person name="Caler L."/>
            <person name="Loftus B."/>
        </authorList>
    </citation>
    <scope>NUCLEOTIDE SEQUENCE [LARGE SCALE GENOMIC DNA]</scope>
    <source>
        <strain evidence="5 6">Neff</strain>
    </source>
</reference>
<name>L8GKZ8_ACACF</name>
<evidence type="ECO:0000259" key="4">
    <source>
        <dbReference type="PROSITE" id="PS50097"/>
    </source>
</evidence>
<dbReference type="SMART" id="SM00225">
    <property type="entry name" value="BTB"/>
    <property type="match status" value="2"/>
</dbReference>
<protein>
    <submittedName>
        <fullName evidence="5">Rab9 effector protein, putative</fullName>
    </submittedName>
</protein>
<evidence type="ECO:0000256" key="1">
    <source>
        <dbReference type="ARBA" id="ARBA00022441"/>
    </source>
</evidence>
<dbReference type="STRING" id="1257118.L8GKZ8"/>
<evidence type="ECO:0000256" key="3">
    <source>
        <dbReference type="SAM" id="MobiDB-lite"/>
    </source>
</evidence>
<dbReference type="InterPro" id="IPR011333">
    <property type="entry name" value="SKP1/BTB/POZ_sf"/>
</dbReference>
<dbReference type="Gene3D" id="3.30.710.10">
    <property type="entry name" value="Potassium Channel Kv1.1, Chain A"/>
    <property type="match status" value="2"/>
</dbReference>
<feature type="compositionally biased region" description="Acidic residues" evidence="3">
    <location>
        <begin position="686"/>
        <end position="705"/>
    </location>
</feature>